<protein>
    <recommendedName>
        <fullName evidence="3">F-box domain-containing protein</fullName>
    </recommendedName>
</protein>
<organism evidence="1 2">
    <name type="scientific">Basidiobolus meristosporus CBS 931.73</name>
    <dbReference type="NCBI Taxonomy" id="1314790"/>
    <lineage>
        <taxon>Eukaryota</taxon>
        <taxon>Fungi</taxon>
        <taxon>Fungi incertae sedis</taxon>
        <taxon>Zoopagomycota</taxon>
        <taxon>Entomophthoromycotina</taxon>
        <taxon>Basidiobolomycetes</taxon>
        <taxon>Basidiobolales</taxon>
        <taxon>Basidiobolaceae</taxon>
        <taxon>Basidiobolus</taxon>
    </lineage>
</organism>
<dbReference type="AlphaFoldDB" id="A0A1Y1YK30"/>
<dbReference type="Proteomes" id="UP000193498">
    <property type="component" value="Unassembled WGS sequence"/>
</dbReference>
<gene>
    <name evidence="1" type="ORF">K493DRAFT_313678</name>
</gene>
<accession>A0A1Y1YK30</accession>
<dbReference type="EMBL" id="MCFE01000115">
    <property type="protein sequence ID" value="ORX98342.1"/>
    <property type="molecule type" value="Genomic_DNA"/>
</dbReference>
<evidence type="ECO:0008006" key="3">
    <source>
        <dbReference type="Google" id="ProtNLM"/>
    </source>
</evidence>
<reference evidence="1 2" key="1">
    <citation type="submission" date="2016-07" db="EMBL/GenBank/DDBJ databases">
        <title>Pervasive Adenine N6-methylation of Active Genes in Fungi.</title>
        <authorList>
            <consortium name="DOE Joint Genome Institute"/>
            <person name="Mondo S.J."/>
            <person name="Dannebaum R.O."/>
            <person name="Kuo R.C."/>
            <person name="Labutti K."/>
            <person name="Haridas S."/>
            <person name="Kuo A."/>
            <person name="Salamov A."/>
            <person name="Ahrendt S.R."/>
            <person name="Lipzen A."/>
            <person name="Sullivan W."/>
            <person name="Andreopoulos W.B."/>
            <person name="Clum A."/>
            <person name="Lindquist E."/>
            <person name="Daum C."/>
            <person name="Ramamoorthy G.K."/>
            <person name="Gryganskyi A."/>
            <person name="Culley D."/>
            <person name="Magnuson J.K."/>
            <person name="James T.Y."/>
            <person name="O'Malley M.A."/>
            <person name="Stajich J.E."/>
            <person name="Spatafora J.W."/>
            <person name="Visel A."/>
            <person name="Grigoriev I.V."/>
        </authorList>
    </citation>
    <scope>NUCLEOTIDE SEQUENCE [LARGE SCALE GENOMIC DNA]</scope>
    <source>
        <strain evidence="1 2">CBS 931.73</strain>
    </source>
</reference>
<sequence length="505" mass="58902">MELLNTEILERVFSYLGHPPRYATVCRTFHHISQNPIVRVESYYNEYGVHGLWQVAKRHLPFLTHEIYTRLLERGVEDDVWFYQVYAHEVIISQINKSRSDCPALPWSDVALILEQGLLKHEEDELNRDCLMTYQLLKPFQQLNCPSVEKTVSLLAHYRILPTYRSLWHTFSLAVYNRLSLSRSIGGFMLHLISTRAPVVEMMIQHQVYLDALDPHITCALLANEYEESQERHTLLSDLQKIGLCKELSESTLLDVFTYFASHDGLAQILRIIQENWPTALENRDLSEITKCAIQEMFASPNAWWNDTSMEILLTKIPDSQQFLHDLVVGRLRRRKMEKALNETEHGFLEKFDELLGEESPDAEMVGFFVSVALWQDRTLPLIQFLDITDPEILDSFGRSMEEFIRGVLPTTFQVKSTILERDRVRWLSKLLELWKSDFLGTCPLSSSRVDCDSDLPYIPSTQFHRQLLRVLKSTYSRELVAKFENYLPPTMVKVWEDTTRVTSH</sequence>
<comment type="caution">
    <text evidence="1">The sequence shown here is derived from an EMBL/GenBank/DDBJ whole genome shotgun (WGS) entry which is preliminary data.</text>
</comment>
<dbReference type="InParanoid" id="A0A1Y1YK30"/>
<evidence type="ECO:0000313" key="2">
    <source>
        <dbReference type="Proteomes" id="UP000193498"/>
    </source>
</evidence>
<evidence type="ECO:0000313" key="1">
    <source>
        <dbReference type="EMBL" id="ORX98342.1"/>
    </source>
</evidence>
<name>A0A1Y1YK30_9FUNG</name>
<proteinExistence type="predicted"/>
<keyword evidence="2" id="KW-1185">Reference proteome</keyword>